<feature type="compositionally biased region" description="Polar residues" evidence="1">
    <location>
        <begin position="261"/>
        <end position="288"/>
    </location>
</feature>
<name>A0A077R6G2_9BASI</name>
<dbReference type="EMBL" id="HG529616">
    <property type="protein sequence ID" value="CDI54542.1"/>
    <property type="molecule type" value="Genomic_DNA"/>
</dbReference>
<feature type="compositionally biased region" description="Low complexity" evidence="1">
    <location>
        <begin position="243"/>
        <end position="260"/>
    </location>
</feature>
<feature type="region of interest" description="Disordered" evidence="1">
    <location>
        <begin position="925"/>
        <end position="949"/>
    </location>
</feature>
<dbReference type="AlphaFoldDB" id="A0A077R6G2"/>
<feature type="compositionally biased region" description="Polar residues" evidence="1">
    <location>
        <begin position="304"/>
        <end position="326"/>
    </location>
</feature>
<protein>
    <submittedName>
        <fullName evidence="2">Uncharacterized protein</fullName>
    </submittedName>
</protein>
<feature type="region of interest" description="Disordered" evidence="1">
    <location>
        <begin position="99"/>
        <end position="124"/>
    </location>
</feature>
<evidence type="ECO:0000256" key="1">
    <source>
        <dbReference type="SAM" id="MobiDB-lite"/>
    </source>
</evidence>
<proteinExistence type="predicted"/>
<evidence type="ECO:0000313" key="2">
    <source>
        <dbReference type="EMBL" id="CDI54542.1"/>
    </source>
</evidence>
<feature type="compositionally biased region" description="Acidic residues" evidence="1">
    <location>
        <begin position="925"/>
        <end position="937"/>
    </location>
</feature>
<feature type="region of interest" description="Disordered" evidence="1">
    <location>
        <begin position="219"/>
        <end position="326"/>
    </location>
</feature>
<sequence length="949" mass="103244">MPDETAFSPPSSLATSPSITTRISCYPTSSHSSTAMMNPSSSKIATHPAKPDADIHCSNLGTMAPCGYNTLIVPLMIAQILWSPALPCSDGCQTKTTTSIRKTSASTSSSATRHHRQGELTPCSHTKTSKWTSIGTAFAKCLHELKAFAVWDEHNFCFNVEEHHESHVDNKLREYGFYEDRMGNVNEDLIPRYISFTTCGHGHQTPNCASAAYPAKHCASPSKQPNASSITKATTSAVKGSVATKTATAPATKPSTAQTTHSATKPASQTTATEAAVSSANKPNSTAAASRISLPSTPPAKQAVPSNNTNTTSKPASARVQQKQPEQTQLATLLADCRRFPSVAESNAMPRNHLSPATSLSDVLRELNRSILRYSHVSSDNLVHCELASLVSLLNYAAAFYSYYADLMETYMRVNLENDFVNELFCVIYSARAWCIELEEYRSGGKEEGLDKEGARESRRLNIENEYSKIVPDVTDLRDGIQTVLFTFVWINYTAFRGEESAIAATLHNLIPMLQTIIVRCIRQAQAMRRALAASEAVPDAQHMMGGLDVLDLQWDLLHLSAALQNLSGCNKALFASNVYANHSSAKGFNKSTGAKTPSGWTESLVCCPYTAHLYTVAVADITFRYLRNLTALATSHVLEQICRPGDKKSSCSLGSACIGQDHRMLSVIESLAKTLTLVERTQYNWRPKMVRGGEKGKKGGKKKKICNNLAVESKELLVGKRVSKLHFAGILRKRIESFKELVTKLVTVKIGYKCKTLELTDLLEQVNKDTAKISTYAKHADNPSEPIAPVNANIETKTRTSAKSVPIAISPAATQPKSFVSSITTSTSNPLLTSTSETLPANYVSASTATGVTPDFDLKDLLTPPFTPNIKSKILNLLGQKHLKSISVDTFESCNDSDVDVCQLNTLHLPGMGDVTYPWLPTDDEGEEEIDDEMEEAGTGFGTRNGFE</sequence>
<organism evidence="2">
    <name type="scientific">Melanopsichium pennsylvanicum 4</name>
    <dbReference type="NCBI Taxonomy" id="1398559"/>
    <lineage>
        <taxon>Eukaryota</taxon>
        <taxon>Fungi</taxon>
        <taxon>Dikarya</taxon>
        <taxon>Basidiomycota</taxon>
        <taxon>Ustilaginomycotina</taxon>
        <taxon>Ustilaginomycetes</taxon>
        <taxon>Ustilaginales</taxon>
        <taxon>Ustilaginaceae</taxon>
        <taxon>Melanopsichium</taxon>
    </lineage>
</organism>
<feature type="compositionally biased region" description="Gly residues" evidence="1">
    <location>
        <begin position="940"/>
        <end position="949"/>
    </location>
</feature>
<accession>A0A077R6G2</accession>
<feature type="compositionally biased region" description="Low complexity" evidence="1">
    <location>
        <begin position="99"/>
        <end position="111"/>
    </location>
</feature>
<feature type="compositionally biased region" description="Polar residues" evidence="1">
    <location>
        <begin position="221"/>
        <end position="238"/>
    </location>
</feature>
<reference evidence="2" key="1">
    <citation type="journal article" date="2014" name="Genome Biol. Evol.">
        <title>Gene Loss Rather Than Gene Gain Is Associated with a Host Jump from Monocots to Dicots in the Smut Fungus Melanopsichium pennsylvanicum.</title>
        <authorList>
            <person name="Sharma R."/>
            <person name="Mishra B."/>
            <person name="Runge F."/>
            <person name="Thines M."/>
        </authorList>
    </citation>
    <scope>NUCLEOTIDE SEQUENCE</scope>
    <source>
        <strain evidence="2">4</strain>
    </source>
</reference>